<evidence type="ECO:0000313" key="2">
    <source>
        <dbReference type="Proteomes" id="UP001056120"/>
    </source>
</evidence>
<keyword evidence="2" id="KW-1185">Reference proteome</keyword>
<dbReference type="Proteomes" id="UP001056120">
    <property type="component" value="Linkage Group LG02"/>
</dbReference>
<name>A0ACB9JXM2_9ASTR</name>
<gene>
    <name evidence="1" type="ORF">L1987_06260</name>
</gene>
<protein>
    <submittedName>
        <fullName evidence="1">Uncharacterized protein</fullName>
    </submittedName>
</protein>
<reference evidence="2" key="1">
    <citation type="journal article" date="2022" name="Mol. Ecol. Resour.">
        <title>The genomes of chicory, endive, great burdock and yacon provide insights into Asteraceae palaeo-polyploidization history and plant inulin production.</title>
        <authorList>
            <person name="Fan W."/>
            <person name="Wang S."/>
            <person name="Wang H."/>
            <person name="Wang A."/>
            <person name="Jiang F."/>
            <person name="Liu H."/>
            <person name="Zhao H."/>
            <person name="Xu D."/>
            <person name="Zhang Y."/>
        </authorList>
    </citation>
    <scope>NUCLEOTIDE SEQUENCE [LARGE SCALE GENOMIC DNA]</scope>
    <source>
        <strain evidence="2">cv. Yunnan</strain>
    </source>
</reference>
<organism evidence="1 2">
    <name type="scientific">Smallanthus sonchifolius</name>
    <dbReference type="NCBI Taxonomy" id="185202"/>
    <lineage>
        <taxon>Eukaryota</taxon>
        <taxon>Viridiplantae</taxon>
        <taxon>Streptophyta</taxon>
        <taxon>Embryophyta</taxon>
        <taxon>Tracheophyta</taxon>
        <taxon>Spermatophyta</taxon>
        <taxon>Magnoliopsida</taxon>
        <taxon>eudicotyledons</taxon>
        <taxon>Gunneridae</taxon>
        <taxon>Pentapetalae</taxon>
        <taxon>asterids</taxon>
        <taxon>campanulids</taxon>
        <taxon>Asterales</taxon>
        <taxon>Asteraceae</taxon>
        <taxon>Asteroideae</taxon>
        <taxon>Heliantheae alliance</taxon>
        <taxon>Millerieae</taxon>
        <taxon>Smallanthus</taxon>
    </lineage>
</organism>
<accession>A0ACB9JXM2</accession>
<evidence type="ECO:0000313" key="1">
    <source>
        <dbReference type="EMBL" id="KAI3824789.1"/>
    </source>
</evidence>
<sequence>MDVWDEDHIRFRLGGEWKKTSLSYFGVDLRIYSKDEMYEPIWYDKSNADVALNTPLFGGGWIARIYKVYHVRVARALTPGVVPGPVNLEVLRSMEMIAHLPEREIQLRDRDGQIWDPEDPANGRLETTVQRIDSDVHYLRGQVQQSLGSDYSIVKEEDGDEDGDDDNESNSE</sequence>
<comment type="caution">
    <text evidence="1">The sequence shown here is derived from an EMBL/GenBank/DDBJ whole genome shotgun (WGS) entry which is preliminary data.</text>
</comment>
<proteinExistence type="predicted"/>
<dbReference type="EMBL" id="CM042019">
    <property type="protein sequence ID" value="KAI3824789.1"/>
    <property type="molecule type" value="Genomic_DNA"/>
</dbReference>
<reference evidence="1 2" key="2">
    <citation type="journal article" date="2022" name="Mol. Ecol. Resour.">
        <title>The genomes of chicory, endive, great burdock and yacon provide insights into Asteraceae paleo-polyploidization history and plant inulin production.</title>
        <authorList>
            <person name="Fan W."/>
            <person name="Wang S."/>
            <person name="Wang H."/>
            <person name="Wang A."/>
            <person name="Jiang F."/>
            <person name="Liu H."/>
            <person name="Zhao H."/>
            <person name="Xu D."/>
            <person name="Zhang Y."/>
        </authorList>
    </citation>
    <scope>NUCLEOTIDE SEQUENCE [LARGE SCALE GENOMIC DNA]</scope>
    <source>
        <strain evidence="2">cv. Yunnan</strain>
        <tissue evidence="1">Leaves</tissue>
    </source>
</reference>